<accession>X0TW53</accession>
<organism evidence="1">
    <name type="scientific">marine sediment metagenome</name>
    <dbReference type="NCBI Taxonomy" id="412755"/>
    <lineage>
        <taxon>unclassified sequences</taxon>
        <taxon>metagenomes</taxon>
        <taxon>ecological metagenomes</taxon>
    </lineage>
</organism>
<reference evidence="1" key="1">
    <citation type="journal article" date="2014" name="Front. Microbiol.">
        <title>High frequency of phylogenetically diverse reductive dehalogenase-homologous genes in deep subseafloor sedimentary metagenomes.</title>
        <authorList>
            <person name="Kawai M."/>
            <person name="Futagami T."/>
            <person name="Toyoda A."/>
            <person name="Takaki Y."/>
            <person name="Nishi S."/>
            <person name="Hori S."/>
            <person name="Arai W."/>
            <person name="Tsubouchi T."/>
            <person name="Morono Y."/>
            <person name="Uchiyama I."/>
            <person name="Ito T."/>
            <person name="Fujiyama A."/>
            <person name="Inagaki F."/>
            <person name="Takami H."/>
        </authorList>
    </citation>
    <scope>NUCLEOTIDE SEQUENCE</scope>
    <source>
        <strain evidence="1">Expedition CK06-06</strain>
    </source>
</reference>
<proteinExistence type="predicted"/>
<dbReference type="EMBL" id="BARS01003277">
    <property type="protein sequence ID" value="GAF80360.1"/>
    <property type="molecule type" value="Genomic_DNA"/>
</dbReference>
<sequence length="108" mass="12250">TPDGPGELLWWGTYASTRTQSGRMFFSRYEYEYVVELPDVPVDAGIYFVGIRTVGDVEFSYLLVTDQVLGQGQGYYRCAEQGYPDFVPLDTFTANPKDLGFKVYGHPR</sequence>
<evidence type="ECO:0000313" key="1">
    <source>
        <dbReference type="EMBL" id="GAF80360.1"/>
    </source>
</evidence>
<gene>
    <name evidence="1" type="ORF">S01H1_06335</name>
</gene>
<protein>
    <submittedName>
        <fullName evidence="1">Uncharacterized protein</fullName>
    </submittedName>
</protein>
<comment type="caution">
    <text evidence="1">The sequence shown here is derived from an EMBL/GenBank/DDBJ whole genome shotgun (WGS) entry which is preliminary data.</text>
</comment>
<dbReference type="AlphaFoldDB" id="X0TW53"/>
<name>X0TW53_9ZZZZ</name>
<feature type="non-terminal residue" evidence="1">
    <location>
        <position position="1"/>
    </location>
</feature>